<organism evidence="1 2">
    <name type="scientific">Artemia franciscana</name>
    <name type="common">Brine shrimp</name>
    <name type="synonym">Artemia sanfranciscana</name>
    <dbReference type="NCBI Taxonomy" id="6661"/>
    <lineage>
        <taxon>Eukaryota</taxon>
        <taxon>Metazoa</taxon>
        <taxon>Ecdysozoa</taxon>
        <taxon>Arthropoda</taxon>
        <taxon>Crustacea</taxon>
        <taxon>Branchiopoda</taxon>
        <taxon>Anostraca</taxon>
        <taxon>Artemiidae</taxon>
        <taxon>Artemia</taxon>
    </lineage>
</organism>
<dbReference type="EMBL" id="JAVRJZ010000014">
    <property type="protein sequence ID" value="KAK2713788.1"/>
    <property type="molecule type" value="Genomic_DNA"/>
</dbReference>
<keyword evidence="2" id="KW-1185">Reference proteome</keyword>
<protein>
    <submittedName>
        <fullName evidence="1">Uncharacterized protein</fullName>
    </submittedName>
</protein>
<evidence type="ECO:0000313" key="2">
    <source>
        <dbReference type="Proteomes" id="UP001187531"/>
    </source>
</evidence>
<dbReference type="AlphaFoldDB" id="A0AA88L001"/>
<name>A0AA88L001_ARTSF</name>
<evidence type="ECO:0000313" key="1">
    <source>
        <dbReference type="EMBL" id="KAK2713788.1"/>
    </source>
</evidence>
<gene>
    <name evidence="1" type="ORF">QYM36_009612</name>
</gene>
<comment type="caution">
    <text evidence="1">The sequence shown here is derived from an EMBL/GenBank/DDBJ whole genome shotgun (WGS) entry which is preliminary data.</text>
</comment>
<sequence>MQSSAHGDVGGIFERTSTHGFKMAGKWSKSKYQTHFKGEWLNVNELEDWLRADKDDPLVGYCKAYKYSVRAHLGDMRRHAESKKNKAEIQKLKTPENTPALGKMCE</sequence>
<dbReference type="Proteomes" id="UP001187531">
    <property type="component" value="Unassembled WGS sequence"/>
</dbReference>
<accession>A0AA88L001</accession>
<reference evidence="1" key="1">
    <citation type="submission" date="2023-07" db="EMBL/GenBank/DDBJ databases">
        <title>Chromosome-level genome assembly of Artemia franciscana.</title>
        <authorList>
            <person name="Jo E."/>
        </authorList>
    </citation>
    <scope>NUCLEOTIDE SEQUENCE</scope>
    <source>
        <tissue evidence="1">Whole body</tissue>
    </source>
</reference>
<proteinExistence type="predicted"/>